<dbReference type="EMBL" id="JAHCMY010000022">
    <property type="protein sequence ID" value="MBS9525876.1"/>
    <property type="molecule type" value="Genomic_DNA"/>
</dbReference>
<dbReference type="SUPFAM" id="SSF52743">
    <property type="entry name" value="Subtilisin-like"/>
    <property type="match status" value="1"/>
</dbReference>
<evidence type="ECO:0000259" key="6">
    <source>
        <dbReference type="Pfam" id="PF00082"/>
    </source>
</evidence>
<dbReference type="InterPro" id="IPR000209">
    <property type="entry name" value="Peptidase_S8/S53_dom"/>
</dbReference>
<comment type="caution">
    <text evidence="7">The sequence shown here is derived from an EMBL/GenBank/DDBJ whole genome shotgun (WGS) entry which is preliminary data.</text>
</comment>
<dbReference type="PRINTS" id="PR00723">
    <property type="entry name" value="SUBTILISIN"/>
</dbReference>
<dbReference type="Gene3D" id="3.40.50.200">
    <property type="entry name" value="Peptidase S8/S53 domain"/>
    <property type="match status" value="1"/>
</dbReference>
<dbReference type="InterPro" id="IPR036852">
    <property type="entry name" value="Peptidase_S8/S53_dom_sf"/>
</dbReference>
<dbReference type="GO" id="GO:0006508">
    <property type="term" value="P:proteolysis"/>
    <property type="evidence" value="ECO:0007669"/>
    <property type="project" value="UniProtKB-KW"/>
</dbReference>
<evidence type="ECO:0000313" key="8">
    <source>
        <dbReference type="Proteomes" id="UP001319104"/>
    </source>
</evidence>
<evidence type="ECO:0000313" key="7">
    <source>
        <dbReference type="EMBL" id="MBS9525876.1"/>
    </source>
</evidence>
<gene>
    <name evidence="7" type="ORF">KI659_17785</name>
</gene>
<sequence length="818" mass="92924">MEQFPHLKFFQVVEGKSRGFGGGSESEKTTHIKSHRREHVEFLTTRIDSNRRKWLEDISQRKDLAPLDPDVQPILLEINPNKLKETGFNLLNYNIEIISESDDGYVVAASLDNLYALEEKINGFLEKQRGTGKVAEFWNIIEGNRSSWKPEHILSETLFEEWYNLQDDQQYHLEVGIAFDRPTPKEPDISQRGGASRHQNYTKALEERDKLLNDRQSHFEEFISHYGIIESSYIELEDSFSCEIVISGKGLKDLVINYPFVFEVNEKDEIEIHTSDPGTSLGESLDILPPNEDSPTVGVIDSGIQENHRLLDGAIRSSISYISTDPSTADFVNPNGHGTRVAGAILYPEGIAGLTSPYTLPTFLRNIRVLDSTNSLSHHYPASLLQRIIEDDGDCQLFNLSISSKAVFRKKHMSSWASAIDELIHHEGVNFVLVTGNIYRDSIKQYLADGLEYPAYLSQPYCRIANPGQSAFAITVGSINSAEFEDQDWLSLGREGEVSPFSRIGLGIWEMTKPDVVEFGGGLVVSKNSIRHISQKEELSPELLRSTINGGPAISKDEVGTSFAAPKVTHILAQLKKLYPTENNNLLRALLVQGARLPRGRFREPVFEDIKFFGYGVPSLERVTRNTEHRITFYNTSEIKAEQAHVYKVDIPEILRKPEDDFEILIEVTLAFTSKVRRTRQRLKSYLATWLDWESSKLEESYDQYKSYVLSEIEGTNTEYDRGTRRRLYGVPWKLGGQTNHGEIRDLSRTNSTVQKDWAIIKSYELPEELSIAVKAHKSWDKNQEEVPYAIIFSIEVLGANIPIYEVIKIENEIIIET</sequence>
<dbReference type="PANTHER" id="PTHR43806">
    <property type="entry name" value="PEPTIDASE S8"/>
    <property type="match status" value="1"/>
</dbReference>
<dbReference type="Proteomes" id="UP001319104">
    <property type="component" value="Unassembled WGS sequence"/>
</dbReference>
<evidence type="ECO:0000256" key="3">
    <source>
        <dbReference type="ARBA" id="ARBA00022801"/>
    </source>
</evidence>
<accession>A0AAP2G6B1</accession>
<feature type="active site" description="Charge relay system" evidence="5">
    <location>
        <position position="562"/>
    </location>
</feature>
<feature type="active site" description="Charge relay system" evidence="5">
    <location>
        <position position="301"/>
    </location>
</feature>
<dbReference type="InterPro" id="IPR023827">
    <property type="entry name" value="Peptidase_S8_Asp-AS"/>
</dbReference>
<protein>
    <submittedName>
        <fullName evidence="7">S8 family peptidase</fullName>
    </submittedName>
</protein>
<keyword evidence="2 5" id="KW-0645">Protease</keyword>
<dbReference type="InterPro" id="IPR034074">
    <property type="entry name" value="Y4bN_pept_dom"/>
</dbReference>
<keyword evidence="4 5" id="KW-0720">Serine protease</keyword>
<feature type="active site" description="Charge relay system" evidence="5">
    <location>
        <position position="337"/>
    </location>
</feature>
<reference evidence="7 8" key="1">
    <citation type="submission" date="2021-05" db="EMBL/GenBank/DDBJ databases">
        <authorList>
            <person name="Zhang Z.D."/>
            <person name="Osman G."/>
        </authorList>
    </citation>
    <scope>NUCLEOTIDE SEQUENCE [LARGE SCALE GENOMIC DNA]</scope>
    <source>
        <strain evidence="7 8">KCTC 32217</strain>
    </source>
</reference>
<feature type="domain" description="Peptidase S8/S53" evidence="6">
    <location>
        <begin position="294"/>
        <end position="595"/>
    </location>
</feature>
<dbReference type="Pfam" id="PF00082">
    <property type="entry name" value="Peptidase_S8"/>
    <property type="match status" value="1"/>
</dbReference>
<dbReference type="PROSITE" id="PS00136">
    <property type="entry name" value="SUBTILASE_ASP"/>
    <property type="match status" value="1"/>
</dbReference>
<keyword evidence="8" id="KW-1185">Reference proteome</keyword>
<evidence type="ECO:0000256" key="4">
    <source>
        <dbReference type="ARBA" id="ARBA00022825"/>
    </source>
</evidence>
<organism evidence="7 8">
    <name type="scientific">Litoribacter ruber</name>
    <dbReference type="NCBI Taxonomy" id="702568"/>
    <lineage>
        <taxon>Bacteria</taxon>
        <taxon>Pseudomonadati</taxon>
        <taxon>Bacteroidota</taxon>
        <taxon>Cytophagia</taxon>
        <taxon>Cytophagales</taxon>
        <taxon>Cyclobacteriaceae</taxon>
        <taxon>Litoribacter</taxon>
    </lineage>
</organism>
<dbReference type="CDD" id="cd04847">
    <property type="entry name" value="Peptidases_S8_Subtilisin_like_2"/>
    <property type="match status" value="1"/>
</dbReference>
<comment type="similarity">
    <text evidence="1 5">Belongs to the peptidase S8 family.</text>
</comment>
<keyword evidence="3 5" id="KW-0378">Hydrolase</keyword>
<evidence type="ECO:0000256" key="5">
    <source>
        <dbReference type="PROSITE-ProRule" id="PRU01240"/>
    </source>
</evidence>
<dbReference type="PANTHER" id="PTHR43806:SF11">
    <property type="entry name" value="CEREVISIN-RELATED"/>
    <property type="match status" value="1"/>
</dbReference>
<dbReference type="InterPro" id="IPR050131">
    <property type="entry name" value="Peptidase_S8_subtilisin-like"/>
</dbReference>
<proteinExistence type="inferred from homology"/>
<name>A0AAP2G6B1_9BACT</name>
<dbReference type="RefSeq" id="WP_213946736.1">
    <property type="nucleotide sequence ID" value="NZ_JAHCMY010000022.1"/>
</dbReference>
<dbReference type="PROSITE" id="PS51892">
    <property type="entry name" value="SUBTILASE"/>
    <property type="match status" value="1"/>
</dbReference>
<evidence type="ECO:0000256" key="2">
    <source>
        <dbReference type="ARBA" id="ARBA00022670"/>
    </source>
</evidence>
<dbReference type="GO" id="GO:0004252">
    <property type="term" value="F:serine-type endopeptidase activity"/>
    <property type="evidence" value="ECO:0007669"/>
    <property type="project" value="UniProtKB-UniRule"/>
</dbReference>
<dbReference type="InterPro" id="IPR015500">
    <property type="entry name" value="Peptidase_S8_subtilisin-rel"/>
</dbReference>
<evidence type="ECO:0000256" key="1">
    <source>
        <dbReference type="ARBA" id="ARBA00011073"/>
    </source>
</evidence>
<dbReference type="AlphaFoldDB" id="A0AAP2G6B1"/>